<sequence length="59" mass="6218">MRNPELHVELPPDLPGDRYEGIRHAVSSLLELWGVPDGSAQLVSRAPDPAGATGNGTAE</sequence>
<gene>
    <name evidence="1" type="ORF">FHS29_006468</name>
</gene>
<dbReference type="AlphaFoldDB" id="A0A841CWV8"/>
<accession>A0A841CWV8</accession>
<organism evidence="1 2">
    <name type="scientific">Saccharothrix tamanrassetensis</name>
    <dbReference type="NCBI Taxonomy" id="1051531"/>
    <lineage>
        <taxon>Bacteria</taxon>
        <taxon>Bacillati</taxon>
        <taxon>Actinomycetota</taxon>
        <taxon>Actinomycetes</taxon>
        <taxon>Pseudonocardiales</taxon>
        <taxon>Pseudonocardiaceae</taxon>
        <taxon>Saccharothrix</taxon>
    </lineage>
</organism>
<keyword evidence="2" id="KW-1185">Reference proteome</keyword>
<name>A0A841CWV8_9PSEU</name>
<protein>
    <submittedName>
        <fullName evidence="1">Uncharacterized protein</fullName>
    </submittedName>
</protein>
<dbReference type="RefSeq" id="WP_184697206.1">
    <property type="nucleotide sequence ID" value="NZ_JACHJN010000013.1"/>
</dbReference>
<dbReference type="Proteomes" id="UP000547510">
    <property type="component" value="Unassembled WGS sequence"/>
</dbReference>
<proteinExistence type="predicted"/>
<evidence type="ECO:0000313" key="1">
    <source>
        <dbReference type="EMBL" id="MBB5959846.1"/>
    </source>
</evidence>
<comment type="caution">
    <text evidence="1">The sequence shown here is derived from an EMBL/GenBank/DDBJ whole genome shotgun (WGS) entry which is preliminary data.</text>
</comment>
<dbReference type="EMBL" id="JACHJN010000013">
    <property type="protein sequence ID" value="MBB5959846.1"/>
    <property type="molecule type" value="Genomic_DNA"/>
</dbReference>
<evidence type="ECO:0000313" key="2">
    <source>
        <dbReference type="Proteomes" id="UP000547510"/>
    </source>
</evidence>
<reference evidence="1 2" key="1">
    <citation type="submission" date="2020-08" db="EMBL/GenBank/DDBJ databases">
        <title>Genomic Encyclopedia of Type Strains, Phase III (KMG-III): the genomes of soil and plant-associated and newly described type strains.</title>
        <authorList>
            <person name="Whitman W."/>
        </authorList>
    </citation>
    <scope>NUCLEOTIDE SEQUENCE [LARGE SCALE GENOMIC DNA]</scope>
    <source>
        <strain evidence="1 2">CECT 8640</strain>
    </source>
</reference>